<protein>
    <submittedName>
        <fullName evidence="1">Uncharacterized protein</fullName>
    </submittedName>
</protein>
<proteinExistence type="predicted"/>
<evidence type="ECO:0000313" key="1">
    <source>
        <dbReference type="EMBL" id="KKL48018.1"/>
    </source>
</evidence>
<comment type="caution">
    <text evidence="1">The sequence shown here is derived from an EMBL/GenBank/DDBJ whole genome shotgun (WGS) entry which is preliminary data.</text>
</comment>
<dbReference type="AlphaFoldDB" id="A0A0F9CF68"/>
<dbReference type="EMBL" id="LAZR01033459">
    <property type="protein sequence ID" value="KKL48018.1"/>
    <property type="molecule type" value="Genomic_DNA"/>
</dbReference>
<accession>A0A0F9CF68</accession>
<sequence>MSEVQTRQVFKVLDTAYGTQVDIDDGKVTLTSLSNFCSFVTMPHNIALEVAALILEHCPEETPEEEPDE</sequence>
<name>A0A0F9CF68_9ZZZZ</name>
<organism evidence="1">
    <name type="scientific">marine sediment metagenome</name>
    <dbReference type="NCBI Taxonomy" id="412755"/>
    <lineage>
        <taxon>unclassified sequences</taxon>
        <taxon>metagenomes</taxon>
        <taxon>ecological metagenomes</taxon>
    </lineage>
</organism>
<reference evidence="1" key="1">
    <citation type="journal article" date="2015" name="Nature">
        <title>Complex archaea that bridge the gap between prokaryotes and eukaryotes.</title>
        <authorList>
            <person name="Spang A."/>
            <person name="Saw J.H."/>
            <person name="Jorgensen S.L."/>
            <person name="Zaremba-Niedzwiedzka K."/>
            <person name="Martijn J."/>
            <person name="Lind A.E."/>
            <person name="van Eijk R."/>
            <person name="Schleper C."/>
            <person name="Guy L."/>
            <person name="Ettema T.J."/>
        </authorList>
    </citation>
    <scope>NUCLEOTIDE SEQUENCE</scope>
</reference>
<gene>
    <name evidence="1" type="ORF">LCGC14_2329730</name>
</gene>